<organism evidence="7">
    <name type="scientific">bioreactor metagenome</name>
    <dbReference type="NCBI Taxonomy" id="1076179"/>
    <lineage>
        <taxon>unclassified sequences</taxon>
        <taxon>metagenomes</taxon>
        <taxon>ecological metagenomes</taxon>
    </lineage>
</organism>
<dbReference type="Pfam" id="PF04932">
    <property type="entry name" value="Wzy_C"/>
    <property type="match status" value="1"/>
</dbReference>
<feature type="transmembrane region" description="Helical" evidence="5">
    <location>
        <begin position="367"/>
        <end position="387"/>
    </location>
</feature>
<keyword evidence="2 5" id="KW-0812">Transmembrane</keyword>
<feature type="transmembrane region" description="Helical" evidence="5">
    <location>
        <begin position="129"/>
        <end position="149"/>
    </location>
</feature>
<sequence length="465" mass="51215">MSTYTFFINRTCFQIMAAAIAGGALGLLSFFGLLPLTGLALFLACAALVVLFKNAYHRLVFSGVLLFFCVFIEPSPSDLIFCAVIALGLFTGRFRRQVIGRASVVIGMFLVYFLACMPGIFSSYDLNSAIRYCFITFYLFVMSVFVCMYTDRSNVVSLLRAYILAACASFAAGLAGILGLFPHLLMADSFRVHGLFKDANVFGPFFIPAVILLWDDRNKKVLWKAGGALHVLVAALLSLGVLCSYSRAAWINLIAACFIYAFLHLKAIRPQRLLRIVLVVGTAACVLAFLLFSPALRSVGVVRFLLDRAQLQDYDKNRFASQFGGLELILRYPLGVGPGQFENQISDITGRRLSAHSLYIRTASENGVFGGIAFFSALSATVLMLWFKQRSLQRCKASPLFIRENPKKISESPGTVLSPAALIAVLTGLLINSLVIDTLHWRHLWFFIGLALCRIKEKGAGDEYG</sequence>
<evidence type="ECO:0000256" key="5">
    <source>
        <dbReference type="SAM" id="Phobius"/>
    </source>
</evidence>
<dbReference type="InterPro" id="IPR051533">
    <property type="entry name" value="WaaL-like"/>
</dbReference>
<evidence type="ECO:0000313" key="7">
    <source>
        <dbReference type="EMBL" id="MPM01126.1"/>
    </source>
</evidence>
<comment type="subcellular location">
    <subcellularLocation>
        <location evidence="1">Membrane</location>
        <topology evidence="1">Multi-pass membrane protein</topology>
    </subcellularLocation>
</comment>
<feature type="domain" description="O-antigen ligase-related" evidence="6">
    <location>
        <begin position="233"/>
        <end position="375"/>
    </location>
</feature>
<protein>
    <recommendedName>
        <fullName evidence="6">O-antigen ligase-related domain-containing protein</fullName>
    </recommendedName>
</protein>
<dbReference type="EMBL" id="VSSQ01000775">
    <property type="protein sequence ID" value="MPM01126.1"/>
    <property type="molecule type" value="Genomic_DNA"/>
</dbReference>
<evidence type="ECO:0000256" key="3">
    <source>
        <dbReference type="ARBA" id="ARBA00022989"/>
    </source>
</evidence>
<reference evidence="7" key="1">
    <citation type="submission" date="2019-08" db="EMBL/GenBank/DDBJ databases">
        <authorList>
            <person name="Kucharzyk K."/>
            <person name="Murdoch R.W."/>
            <person name="Higgins S."/>
            <person name="Loffler F."/>
        </authorList>
    </citation>
    <scope>NUCLEOTIDE SEQUENCE</scope>
</reference>
<accession>A0A644WBC0</accession>
<dbReference type="GO" id="GO:0016020">
    <property type="term" value="C:membrane"/>
    <property type="evidence" value="ECO:0007669"/>
    <property type="project" value="UniProtKB-SubCell"/>
</dbReference>
<dbReference type="PANTHER" id="PTHR37422:SF13">
    <property type="entry name" value="LIPOPOLYSACCHARIDE BIOSYNTHESIS PROTEIN PA4999-RELATED"/>
    <property type="match status" value="1"/>
</dbReference>
<comment type="caution">
    <text evidence="7">The sequence shown here is derived from an EMBL/GenBank/DDBJ whole genome shotgun (WGS) entry which is preliminary data.</text>
</comment>
<feature type="transmembrane region" description="Helical" evidence="5">
    <location>
        <begin position="194"/>
        <end position="214"/>
    </location>
</feature>
<feature type="transmembrane region" description="Helical" evidence="5">
    <location>
        <begin position="277"/>
        <end position="296"/>
    </location>
</feature>
<feature type="transmembrane region" description="Helical" evidence="5">
    <location>
        <begin position="102"/>
        <end position="123"/>
    </location>
</feature>
<evidence type="ECO:0000256" key="2">
    <source>
        <dbReference type="ARBA" id="ARBA00022692"/>
    </source>
</evidence>
<feature type="transmembrane region" description="Helical" evidence="5">
    <location>
        <begin position="33"/>
        <end position="52"/>
    </location>
</feature>
<evidence type="ECO:0000259" key="6">
    <source>
        <dbReference type="Pfam" id="PF04932"/>
    </source>
</evidence>
<dbReference type="PANTHER" id="PTHR37422">
    <property type="entry name" value="TEICHURONIC ACID BIOSYNTHESIS PROTEIN TUAE"/>
    <property type="match status" value="1"/>
</dbReference>
<feature type="transmembrane region" description="Helical" evidence="5">
    <location>
        <begin position="416"/>
        <end position="436"/>
    </location>
</feature>
<evidence type="ECO:0000256" key="1">
    <source>
        <dbReference type="ARBA" id="ARBA00004141"/>
    </source>
</evidence>
<evidence type="ECO:0000256" key="4">
    <source>
        <dbReference type="ARBA" id="ARBA00023136"/>
    </source>
</evidence>
<dbReference type="InterPro" id="IPR007016">
    <property type="entry name" value="O-antigen_ligase-rel_domated"/>
</dbReference>
<gene>
    <name evidence="7" type="ORF">SDC9_47364</name>
</gene>
<keyword evidence="4 5" id="KW-0472">Membrane</keyword>
<feature type="transmembrane region" description="Helical" evidence="5">
    <location>
        <begin position="221"/>
        <end position="242"/>
    </location>
</feature>
<dbReference type="AlphaFoldDB" id="A0A644WBC0"/>
<proteinExistence type="predicted"/>
<feature type="transmembrane region" description="Helical" evidence="5">
    <location>
        <begin position="161"/>
        <end position="182"/>
    </location>
</feature>
<feature type="transmembrane region" description="Helical" evidence="5">
    <location>
        <begin position="248"/>
        <end position="265"/>
    </location>
</feature>
<feature type="transmembrane region" description="Helical" evidence="5">
    <location>
        <begin position="64"/>
        <end position="90"/>
    </location>
</feature>
<keyword evidence="3 5" id="KW-1133">Transmembrane helix</keyword>
<name>A0A644WBC0_9ZZZZ</name>